<dbReference type="InterPro" id="IPR000182">
    <property type="entry name" value="GNAT_dom"/>
</dbReference>
<evidence type="ECO:0000313" key="2">
    <source>
        <dbReference type="EMBL" id="EGL84151.1"/>
    </source>
</evidence>
<proteinExistence type="predicted"/>
<dbReference type="CDD" id="cd04301">
    <property type="entry name" value="NAT_SF"/>
    <property type="match status" value="1"/>
</dbReference>
<gene>
    <name evidence="2" type="ORF">CathTA2_0297</name>
</gene>
<dbReference type="RefSeq" id="WP_007502387.1">
    <property type="nucleotide sequence ID" value="NZ_AFCE01000039.1"/>
</dbReference>
<dbReference type="eggNOG" id="COG0454">
    <property type="taxonomic scope" value="Bacteria"/>
</dbReference>
<feature type="domain" description="N-acetyltransferase" evidence="1">
    <location>
        <begin position="2"/>
        <end position="141"/>
    </location>
</feature>
<dbReference type="SUPFAM" id="SSF55729">
    <property type="entry name" value="Acyl-CoA N-acyltransferases (Nat)"/>
    <property type="match status" value="1"/>
</dbReference>
<organism evidence="2 3">
    <name type="scientific">Caldalkalibacillus thermarum (strain TA2.A1)</name>
    <dbReference type="NCBI Taxonomy" id="986075"/>
    <lineage>
        <taxon>Bacteria</taxon>
        <taxon>Bacillati</taxon>
        <taxon>Bacillota</taxon>
        <taxon>Bacilli</taxon>
        <taxon>Bacillales</taxon>
        <taxon>Bacillaceae</taxon>
        <taxon>Caldalkalibacillus</taxon>
    </lineage>
</organism>
<evidence type="ECO:0000259" key="1">
    <source>
        <dbReference type="PROSITE" id="PS51186"/>
    </source>
</evidence>
<dbReference type="Pfam" id="PF00583">
    <property type="entry name" value="Acetyltransf_1"/>
    <property type="match status" value="1"/>
</dbReference>
<dbReference type="Gene3D" id="3.40.630.30">
    <property type="match status" value="1"/>
</dbReference>
<accession>F5L3D6</accession>
<dbReference type="OrthoDB" id="9805924at2"/>
<keyword evidence="2" id="KW-0808">Transferase</keyword>
<dbReference type="InterPro" id="IPR016181">
    <property type="entry name" value="Acyl_CoA_acyltransferase"/>
</dbReference>
<evidence type="ECO:0000313" key="3">
    <source>
        <dbReference type="Proteomes" id="UP000010716"/>
    </source>
</evidence>
<sequence length="141" mass="16650">MISIKKLKNEDELRQSYTVMNQLRTHLDEESYVRTVKQMMNDGYTLFALYEGKSMVCVAGASICLNLYYGRHVWVYDLVTDAQHRSKGYGEKLLAYLEYWGKRNDCQCIALSSGIQRENAHRFYEQKMEYNKVSFVFKKDL</sequence>
<reference evidence="2 3" key="1">
    <citation type="journal article" date="2011" name="J. Bacteriol.">
        <title>Draft genome sequence of the thermoalkaliphilic Caldalkalibacillus thermarum strain TA2.A1.</title>
        <authorList>
            <person name="Kalamorz F."/>
            <person name="Keis S."/>
            <person name="McMillan D.G."/>
            <person name="Olsson K."/>
            <person name="Stanton J.A."/>
            <person name="Stockwell P."/>
            <person name="Black M.A."/>
            <person name="Klingeman D.M."/>
            <person name="Land M.L."/>
            <person name="Han C.S."/>
            <person name="Martin S.L."/>
            <person name="Becher S.A."/>
            <person name="Peddie C.J."/>
            <person name="Morgan H.W."/>
            <person name="Matthies D."/>
            <person name="Preiss L."/>
            <person name="Meier T."/>
            <person name="Brown S.D."/>
            <person name="Cook G.M."/>
        </authorList>
    </citation>
    <scope>NUCLEOTIDE SEQUENCE [LARGE SCALE GENOMIC DNA]</scope>
    <source>
        <strain evidence="2 3">TA2.A1</strain>
    </source>
</reference>
<comment type="caution">
    <text evidence="2">The sequence shown here is derived from an EMBL/GenBank/DDBJ whole genome shotgun (WGS) entry which is preliminary data.</text>
</comment>
<dbReference type="Proteomes" id="UP000010716">
    <property type="component" value="Unassembled WGS sequence"/>
</dbReference>
<protein>
    <submittedName>
        <fullName evidence="2">GCN5-related N-acetyltransferase</fullName>
    </submittedName>
</protein>
<dbReference type="GO" id="GO:0016747">
    <property type="term" value="F:acyltransferase activity, transferring groups other than amino-acyl groups"/>
    <property type="evidence" value="ECO:0007669"/>
    <property type="project" value="InterPro"/>
</dbReference>
<dbReference type="EMBL" id="AFCE01000039">
    <property type="protein sequence ID" value="EGL84151.1"/>
    <property type="molecule type" value="Genomic_DNA"/>
</dbReference>
<dbReference type="AlphaFoldDB" id="F5L3D6"/>
<name>F5L3D6_CALTT</name>
<dbReference type="PROSITE" id="PS51186">
    <property type="entry name" value="GNAT"/>
    <property type="match status" value="1"/>
</dbReference>